<reference evidence="2 3" key="1">
    <citation type="submission" date="2022-06" db="EMBL/GenBank/DDBJ databases">
        <authorList>
            <person name="So Y."/>
        </authorList>
    </citation>
    <scope>NUCLEOTIDE SEQUENCE [LARGE SCALE GENOMIC DNA]</scope>
    <source>
        <strain evidence="2 3">STR3</strain>
    </source>
</reference>
<dbReference type="Proteomes" id="UP001204524">
    <property type="component" value="Unassembled WGS sequence"/>
</dbReference>
<dbReference type="RefSeq" id="WP_254181921.1">
    <property type="nucleotide sequence ID" value="NZ_JANARS010000005.1"/>
</dbReference>
<proteinExistence type="predicted"/>
<keyword evidence="3" id="KW-1185">Reference proteome</keyword>
<dbReference type="InterPro" id="IPR021400">
    <property type="entry name" value="DUF3039"/>
</dbReference>
<accession>A0ABT1KYP6</accession>
<comment type="caution">
    <text evidence="2">The sequence shown here is derived from an EMBL/GenBank/DDBJ whole genome shotgun (WGS) entry which is preliminary data.</text>
</comment>
<gene>
    <name evidence="2" type="ORF">NCI01_13070</name>
</gene>
<name>A0ABT1KYP6_9ACTN</name>
<dbReference type="EMBL" id="JANARS010000005">
    <property type="protein sequence ID" value="MCP3422727.1"/>
    <property type="molecule type" value="Genomic_DNA"/>
</dbReference>
<protein>
    <submittedName>
        <fullName evidence="2">DUF3039 domain-containing protein</fullName>
    </submittedName>
</protein>
<organism evidence="2 3">
    <name type="scientific">Nocardioides pinisoli</name>
    <dbReference type="NCBI Taxonomy" id="2950279"/>
    <lineage>
        <taxon>Bacteria</taxon>
        <taxon>Bacillati</taxon>
        <taxon>Actinomycetota</taxon>
        <taxon>Actinomycetes</taxon>
        <taxon>Propionibacteriales</taxon>
        <taxon>Nocardioidaceae</taxon>
        <taxon>Nocardioides</taxon>
    </lineage>
</organism>
<sequence length="333" mass="36301">MNSDGRPTMRCLKDDLPNDWEDASDHAAAVQGRPEKPLPEFAHPIIRKAAADFPASSGDAETARESISGLSDPVWWKVKIGARWRGAVWEDPDTGQAWLCAAGYRREGEATDFYKEFMATVAAKGASAFLPTDEDREQLDREMRAVRLDAWSYTIQADARGIALELWGAELGESSFEILHPTIEDLAIARVTLAISTESIDDVTVVDVVVSVECLDYAHFPLVQWSELVVLSAIDGREQAWRSLPVAGMPTHSLVLEGAEADAAHDAMGRGAAPGVFDPGDTAHFAHRGRLVESMVEGEGVKALCGSFFVPRQDHKDMPKCPHCSAIHNALPD</sequence>
<dbReference type="Pfam" id="PF11238">
    <property type="entry name" value="DUF3039"/>
    <property type="match status" value="1"/>
</dbReference>
<evidence type="ECO:0000256" key="1">
    <source>
        <dbReference type="SAM" id="MobiDB-lite"/>
    </source>
</evidence>
<feature type="region of interest" description="Disordered" evidence="1">
    <location>
        <begin position="1"/>
        <end position="37"/>
    </location>
</feature>
<evidence type="ECO:0000313" key="2">
    <source>
        <dbReference type="EMBL" id="MCP3422727.1"/>
    </source>
</evidence>
<evidence type="ECO:0000313" key="3">
    <source>
        <dbReference type="Proteomes" id="UP001204524"/>
    </source>
</evidence>